<sequence length="220" mass="25852">MQNNLAEQFQAVRGLSPIQSERDCKQDIRHVKKGGYLEIKSDTYLVTQVFRYLEVKWNSFKKKKNEYWVTELQLLNVITGEKTFIEWEFDDELEVSQTVTDVQLRELSENGKPISRKTLDDIAEEEYGILKYNGMNYHYVEDDTWAALFYRNESDTPLQVRMYEFKGDDGSYLTLELWEDEDSKPEREAFISKELAAVSIKVLQTELIISSNNEDNNESL</sequence>
<evidence type="ECO:0000313" key="2">
    <source>
        <dbReference type="EMBL" id="CCK75774.1"/>
    </source>
</evidence>
<feature type="domain" description="DUF4178" evidence="1">
    <location>
        <begin position="33"/>
        <end position="181"/>
    </location>
</feature>
<dbReference type="EMBL" id="FO203512">
    <property type="protein sequence ID" value="CCK75774.1"/>
    <property type="molecule type" value="Genomic_DNA"/>
</dbReference>
<reference evidence="2 3" key="1">
    <citation type="journal article" date="2013" name="Nat. Commun.">
        <title>Genome sequence and functional genomic analysis of the oil-degrading bacterium Oleispira antarctica.</title>
        <authorList>
            <person name="Kube M."/>
            <person name="Chernikova T.N."/>
            <person name="Al-Ramahi Y."/>
            <person name="Beloqui A."/>
            <person name="Lopez-Cortez N."/>
            <person name="Guazzaroni M.E."/>
            <person name="Heipieper H.J."/>
            <person name="Klages S."/>
            <person name="Kotsyurbenko O.R."/>
            <person name="Langer I."/>
            <person name="Nechitaylo T.Y."/>
            <person name="Lunsdorf H."/>
            <person name="Fernandez M."/>
            <person name="Juarez S."/>
            <person name="Ciordia S."/>
            <person name="Singer A."/>
            <person name="Kagan O."/>
            <person name="Egorova O."/>
            <person name="Petit P.A."/>
            <person name="Stogios P."/>
            <person name="Kim Y."/>
            <person name="Tchigvintsev A."/>
            <person name="Flick R."/>
            <person name="Denaro R."/>
            <person name="Genovese M."/>
            <person name="Albar J.P."/>
            <person name="Reva O.N."/>
            <person name="Martinez-Gomariz M."/>
            <person name="Tran H."/>
            <person name="Ferrer M."/>
            <person name="Savchenko A."/>
            <person name="Yakunin A.F."/>
            <person name="Yakimov M.M."/>
            <person name="Golyshina O.V."/>
            <person name="Reinhardt R."/>
            <person name="Golyshin P.N."/>
        </authorList>
    </citation>
    <scope>NUCLEOTIDE SEQUENCE [LARGE SCALE GENOMIC DNA]</scope>
</reference>
<accession>R4YTF7</accession>
<protein>
    <recommendedName>
        <fullName evidence="1">DUF4178 domain-containing protein</fullName>
    </recommendedName>
</protein>
<dbReference type="KEGG" id="oai:OLEAN_C15980"/>
<gene>
    <name evidence="2" type="ORF">OLEAN_C15980</name>
</gene>
<organism evidence="2 3">
    <name type="scientific">Oleispira antarctica RB-8</name>
    <dbReference type="NCBI Taxonomy" id="698738"/>
    <lineage>
        <taxon>Bacteria</taxon>
        <taxon>Pseudomonadati</taxon>
        <taxon>Pseudomonadota</taxon>
        <taxon>Gammaproteobacteria</taxon>
        <taxon>Oceanospirillales</taxon>
        <taxon>Oceanospirillaceae</taxon>
        <taxon>Oleispira</taxon>
    </lineage>
</organism>
<dbReference type="Pfam" id="PF13785">
    <property type="entry name" value="DUF4178"/>
    <property type="match status" value="1"/>
</dbReference>
<dbReference type="InterPro" id="IPR025235">
    <property type="entry name" value="DUF4178"/>
</dbReference>
<keyword evidence="3" id="KW-1185">Reference proteome</keyword>
<proteinExistence type="predicted"/>
<evidence type="ECO:0000313" key="3">
    <source>
        <dbReference type="Proteomes" id="UP000032749"/>
    </source>
</evidence>
<dbReference type="AlphaFoldDB" id="R4YTF7"/>
<name>R4YTF7_OLEAN</name>
<dbReference type="Proteomes" id="UP000032749">
    <property type="component" value="Chromosome"/>
</dbReference>
<evidence type="ECO:0000259" key="1">
    <source>
        <dbReference type="Pfam" id="PF13785"/>
    </source>
</evidence>
<dbReference type="STRING" id="698738.OLEAN_C15980"/>
<dbReference type="HOGENOM" id="CLU_1304380_0_0_6"/>